<feature type="compositionally biased region" description="Low complexity" evidence="1">
    <location>
        <begin position="154"/>
        <end position="170"/>
    </location>
</feature>
<proteinExistence type="predicted"/>
<dbReference type="EMBL" id="CAUJNA010003559">
    <property type="protein sequence ID" value="CAJ1404864.1"/>
    <property type="molecule type" value="Genomic_DNA"/>
</dbReference>
<evidence type="ECO:0000256" key="1">
    <source>
        <dbReference type="SAM" id="MobiDB-lite"/>
    </source>
</evidence>
<keyword evidence="3" id="KW-1185">Reference proteome</keyword>
<feature type="region of interest" description="Disordered" evidence="1">
    <location>
        <begin position="152"/>
        <end position="198"/>
    </location>
</feature>
<organism evidence="2 3">
    <name type="scientific">Effrenium voratum</name>
    <dbReference type="NCBI Taxonomy" id="2562239"/>
    <lineage>
        <taxon>Eukaryota</taxon>
        <taxon>Sar</taxon>
        <taxon>Alveolata</taxon>
        <taxon>Dinophyceae</taxon>
        <taxon>Suessiales</taxon>
        <taxon>Symbiodiniaceae</taxon>
        <taxon>Effrenium</taxon>
    </lineage>
</organism>
<evidence type="ECO:0000313" key="2">
    <source>
        <dbReference type="EMBL" id="CAJ1404864.1"/>
    </source>
</evidence>
<evidence type="ECO:0000313" key="3">
    <source>
        <dbReference type="Proteomes" id="UP001178507"/>
    </source>
</evidence>
<protein>
    <submittedName>
        <fullName evidence="2">Uncharacterized protein</fullName>
    </submittedName>
</protein>
<dbReference type="AlphaFoldDB" id="A0AA36JFT7"/>
<name>A0AA36JFT7_9DINO</name>
<reference evidence="2" key="1">
    <citation type="submission" date="2023-08" db="EMBL/GenBank/DDBJ databases">
        <authorList>
            <person name="Chen Y."/>
            <person name="Shah S."/>
            <person name="Dougan E. K."/>
            <person name="Thang M."/>
            <person name="Chan C."/>
        </authorList>
    </citation>
    <scope>NUCLEOTIDE SEQUENCE</scope>
</reference>
<comment type="caution">
    <text evidence="2">The sequence shown here is derived from an EMBL/GenBank/DDBJ whole genome shotgun (WGS) entry which is preliminary data.</text>
</comment>
<sequence>MKVLKYLKPSKCPSRESEVLSAKPEKEIAVEQNALKLRDQKPAVATDTSSEFLVYQALVRRCVAYEFARLIDFETQHKWVSWLFKMLAKQPPPGYNKISMAQVLACDQAAFAYMAEHCPDLRHPDRDAYPLQKLMADMSTNFEMMIYAQPLPKPASSSSAARVAPYQKTQQKNKDGKGKGKGKTRGPPMPRELVGNPTKDAKGRNICFAYNLPGGCDGASPDQMCPRGAHVCIKAGCHQLHSFQHHKSGN</sequence>
<accession>A0AA36JFT7</accession>
<gene>
    <name evidence="2" type="ORF">EVOR1521_LOCUS27240</name>
</gene>
<dbReference type="Proteomes" id="UP001178507">
    <property type="component" value="Unassembled WGS sequence"/>
</dbReference>